<feature type="transmembrane region" description="Helical" evidence="8">
    <location>
        <begin position="218"/>
        <end position="239"/>
    </location>
</feature>
<dbReference type="InterPro" id="IPR036890">
    <property type="entry name" value="HATPase_C_sf"/>
</dbReference>
<evidence type="ECO:0000313" key="11">
    <source>
        <dbReference type="EMBL" id="AXY75024.1"/>
    </source>
</evidence>
<keyword evidence="8" id="KW-1133">Transmembrane helix</keyword>
<keyword evidence="6" id="KW-0418">Kinase</keyword>
<dbReference type="EC" id="2.7.13.3" evidence="2"/>
<evidence type="ECO:0000256" key="5">
    <source>
        <dbReference type="ARBA" id="ARBA00022741"/>
    </source>
</evidence>
<keyword evidence="8" id="KW-0812">Transmembrane</keyword>
<keyword evidence="4" id="KW-0808">Transferase</keyword>
<dbReference type="OrthoDB" id="1523170at2"/>
<dbReference type="EMBL" id="CP032157">
    <property type="protein sequence ID" value="AXY75024.1"/>
    <property type="molecule type" value="Genomic_DNA"/>
</dbReference>
<dbReference type="PROSITE" id="PS50109">
    <property type="entry name" value="HIS_KIN"/>
    <property type="match status" value="1"/>
</dbReference>
<feature type="transmembrane region" description="Helical" evidence="8">
    <location>
        <begin position="281"/>
        <end position="306"/>
    </location>
</feature>
<keyword evidence="5" id="KW-0547">Nucleotide-binding</keyword>
<evidence type="ECO:0000256" key="7">
    <source>
        <dbReference type="ARBA" id="ARBA00022840"/>
    </source>
</evidence>
<evidence type="ECO:0000256" key="2">
    <source>
        <dbReference type="ARBA" id="ARBA00012438"/>
    </source>
</evidence>
<dbReference type="PANTHER" id="PTHR41523">
    <property type="entry name" value="TWO-COMPONENT SYSTEM SENSOR PROTEIN"/>
    <property type="match status" value="1"/>
</dbReference>
<feature type="transmembrane region" description="Helical" evidence="8">
    <location>
        <begin position="192"/>
        <end position="211"/>
    </location>
</feature>
<sequence>MLINPLARQRICWLFLFFIAALPCKADTLTLRPGAQAVQKVELTNYLTAWEDPSRSSDTSTVNSHRALFVPVHQLQQQTTTSFYWLRMPISNETGAAANLMLSFSSLTLVDVYLYHNNQCILHKQAGAFREQSAIVPYDGRLFSSLIFQPGQSYELLIKVYHSKGYMPVFNFTLQQKEPFLQQLHQRRLIDAFAQGAVCLFFVYALVSWAVSRFRPYLWLLCYIGGIGMYGICTGGYLIEWAFPHQPPMGWLFNLVFVHLGSLGIYMLMMDFWQMKLHNPILYNVGRMLVIELGVLSLAGVCINYFTGNFQLVNTINLWLSVFPLSFITASLWLCWRRLTTAQRYLAYGLLLFFGSAIYVLLSSALLKERSLLSAPYVSNFTTLAVFLLFATGLKEDLRQHEIDKHAVLEELNRLQQFQNAILEKKVENRTSELSISNRHLKEQQALLADRNTKIETLINELNHRVKNNLQLLYGLSSLQVPMVNDEAAREIMRGNMGKIKAMMLVNEKLFRFEEQSAVHVREFTTELADHLQRIYDSKGKIRILQDIGSGIQLQGKQALSFGLILAELLTNSFKYAFPEHRDPTIRITMQVADKDTVQFIYADNGRGMDHLEQEKQVTMGISLVHDLARQMNGKINVTNGLGLTYQFLIPV</sequence>
<feature type="domain" description="Histidine kinase" evidence="10">
    <location>
        <begin position="461"/>
        <end position="652"/>
    </location>
</feature>
<protein>
    <recommendedName>
        <fullName evidence="2">histidine kinase</fullName>
        <ecNumber evidence="2">2.7.13.3</ecNumber>
    </recommendedName>
</protein>
<feature type="transmembrane region" description="Helical" evidence="8">
    <location>
        <begin position="373"/>
        <end position="391"/>
    </location>
</feature>
<evidence type="ECO:0000256" key="3">
    <source>
        <dbReference type="ARBA" id="ARBA00022553"/>
    </source>
</evidence>
<dbReference type="InterPro" id="IPR003594">
    <property type="entry name" value="HATPase_dom"/>
</dbReference>
<dbReference type="Proteomes" id="UP000263900">
    <property type="component" value="Chromosome"/>
</dbReference>
<feature type="transmembrane region" description="Helical" evidence="8">
    <location>
        <begin position="318"/>
        <end position="336"/>
    </location>
</feature>
<comment type="catalytic activity">
    <reaction evidence="1">
        <text>ATP + protein L-histidine = ADP + protein N-phospho-L-histidine.</text>
        <dbReference type="EC" id="2.7.13.3"/>
    </reaction>
</comment>
<dbReference type="GO" id="GO:0005524">
    <property type="term" value="F:ATP binding"/>
    <property type="evidence" value="ECO:0007669"/>
    <property type="project" value="UniProtKB-KW"/>
</dbReference>
<dbReference type="InterPro" id="IPR011622">
    <property type="entry name" value="7TMR_DISM_rcpt_extracell_dom2"/>
</dbReference>
<dbReference type="AlphaFoldDB" id="A0A3B7MKN9"/>
<feature type="chain" id="PRO_5017757825" description="histidine kinase" evidence="9">
    <location>
        <begin position="27"/>
        <end position="652"/>
    </location>
</feature>
<dbReference type="SMART" id="SM00387">
    <property type="entry name" value="HATPase_c"/>
    <property type="match status" value="1"/>
</dbReference>
<evidence type="ECO:0000259" key="10">
    <source>
        <dbReference type="PROSITE" id="PS50109"/>
    </source>
</evidence>
<dbReference type="InterPro" id="IPR011623">
    <property type="entry name" value="7TMR_DISM_rcpt_extracell_dom1"/>
</dbReference>
<organism evidence="11 12">
    <name type="scientific">Paraflavitalea soli</name>
    <dbReference type="NCBI Taxonomy" id="2315862"/>
    <lineage>
        <taxon>Bacteria</taxon>
        <taxon>Pseudomonadati</taxon>
        <taxon>Bacteroidota</taxon>
        <taxon>Chitinophagia</taxon>
        <taxon>Chitinophagales</taxon>
        <taxon>Chitinophagaceae</taxon>
        <taxon>Paraflavitalea</taxon>
    </lineage>
</organism>
<keyword evidence="12" id="KW-1185">Reference proteome</keyword>
<dbReference type="PANTHER" id="PTHR41523:SF8">
    <property type="entry name" value="ETHYLENE RESPONSE SENSOR PROTEIN"/>
    <property type="match status" value="1"/>
</dbReference>
<dbReference type="Gene3D" id="2.60.40.2380">
    <property type="match status" value="1"/>
</dbReference>
<dbReference type="KEGG" id="pseg:D3H65_13990"/>
<dbReference type="SUPFAM" id="SSF55874">
    <property type="entry name" value="ATPase domain of HSP90 chaperone/DNA topoisomerase II/histidine kinase"/>
    <property type="match status" value="1"/>
</dbReference>
<gene>
    <name evidence="11" type="ORF">D3H65_13990</name>
</gene>
<dbReference type="InterPro" id="IPR005467">
    <property type="entry name" value="His_kinase_dom"/>
</dbReference>
<feature type="signal peptide" evidence="9">
    <location>
        <begin position="1"/>
        <end position="26"/>
    </location>
</feature>
<evidence type="ECO:0000313" key="12">
    <source>
        <dbReference type="Proteomes" id="UP000263900"/>
    </source>
</evidence>
<accession>A0A3B7MKN9</accession>
<keyword evidence="3" id="KW-0597">Phosphoprotein</keyword>
<name>A0A3B7MKN9_9BACT</name>
<keyword evidence="7" id="KW-0067">ATP-binding</keyword>
<keyword evidence="9" id="KW-0732">Signal</keyword>
<evidence type="ECO:0000256" key="6">
    <source>
        <dbReference type="ARBA" id="ARBA00022777"/>
    </source>
</evidence>
<dbReference type="RefSeq" id="WP_119050906.1">
    <property type="nucleotide sequence ID" value="NZ_CP032157.1"/>
</dbReference>
<evidence type="ECO:0000256" key="9">
    <source>
        <dbReference type="SAM" id="SignalP"/>
    </source>
</evidence>
<dbReference type="Gene3D" id="3.30.565.10">
    <property type="entry name" value="Histidine kinase-like ATPase, C-terminal domain"/>
    <property type="match status" value="1"/>
</dbReference>
<dbReference type="GO" id="GO:0004673">
    <property type="term" value="F:protein histidine kinase activity"/>
    <property type="evidence" value="ECO:0007669"/>
    <property type="project" value="UniProtKB-EC"/>
</dbReference>
<dbReference type="InterPro" id="IPR011495">
    <property type="entry name" value="Sig_transdc_His_kin_sub2_dim/P"/>
</dbReference>
<evidence type="ECO:0000256" key="4">
    <source>
        <dbReference type="ARBA" id="ARBA00022679"/>
    </source>
</evidence>
<dbReference type="Pfam" id="PF07695">
    <property type="entry name" value="7TMR-DISM_7TM"/>
    <property type="match status" value="1"/>
</dbReference>
<feature type="transmembrane region" description="Helical" evidence="8">
    <location>
        <begin position="251"/>
        <end position="269"/>
    </location>
</feature>
<dbReference type="Pfam" id="PF02518">
    <property type="entry name" value="HATPase_c"/>
    <property type="match status" value="1"/>
</dbReference>
<proteinExistence type="predicted"/>
<dbReference type="Pfam" id="PF07568">
    <property type="entry name" value="HisKA_2"/>
    <property type="match status" value="1"/>
</dbReference>
<dbReference type="Pfam" id="PF07696">
    <property type="entry name" value="7TMR-DISMED2"/>
    <property type="match status" value="1"/>
</dbReference>
<evidence type="ECO:0000256" key="8">
    <source>
        <dbReference type="SAM" id="Phobius"/>
    </source>
</evidence>
<keyword evidence="8" id="KW-0472">Membrane</keyword>
<feature type="transmembrane region" description="Helical" evidence="8">
    <location>
        <begin position="345"/>
        <end position="367"/>
    </location>
</feature>
<reference evidence="11 12" key="1">
    <citation type="submission" date="2018-09" db="EMBL/GenBank/DDBJ databases">
        <title>Genome sequencing of strain 6GH32-13.</title>
        <authorList>
            <person name="Weon H.-Y."/>
            <person name="Heo J."/>
            <person name="Kwon S.-W."/>
        </authorList>
    </citation>
    <scope>NUCLEOTIDE SEQUENCE [LARGE SCALE GENOMIC DNA]</scope>
    <source>
        <strain evidence="11 12">5GH32-13</strain>
    </source>
</reference>
<evidence type="ECO:0000256" key="1">
    <source>
        <dbReference type="ARBA" id="ARBA00000085"/>
    </source>
</evidence>